<organism evidence="8 9">
    <name type="scientific">Caulobacter vibrioides (strain NA1000 / CB15N)</name>
    <name type="common">Caulobacter crescentus</name>
    <dbReference type="NCBI Taxonomy" id="565050"/>
    <lineage>
        <taxon>Bacteria</taxon>
        <taxon>Pseudomonadati</taxon>
        <taxon>Pseudomonadota</taxon>
        <taxon>Alphaproteobacteria</taxon>
        <taxon>Caulobacterales</taxon>
        <taxon>Caulobacteraceae</taxon>
        <taxon>Caulobacter</taxon>
    </lineage>
</organism>
<accession>A0A0H3C8R5</accession>
<keyword evidence="3 8" id="KW-0378">Hydrolase</keyword>
<evidence type="ECO:0000313" key="8">
    <source>
        <dbReference type="EMBL" id="ACL95477.1"/>
    </source>
</evidence>
<evidence type="ECO:0000256" key="3">
    <source>
        <dbReference type="ARBA" id="ARBA00022801"/>
    </source>
</evidence>
<dbReference type="Pfam" id="PF22505">
    <property type="entry name" value="RNase_J_b_CASP"/>
    <property type="match status" value="1"/>
</dbReference>
<dbReference type="CDD" id="cd07714">
    <property type="entry name" value="RNaseJ_MBL-fold"/>
    <property type="match status" value="1"/>
</dbReference>
<gene>
    <name evidence="8" type="ordered locus">CCNA_02012</name>
</gene>
<dbReference type="GO" id="GO:0004527">
    <property type="term" value="F:exonuclease activity"/>
    <property type="evidence" value="ECO:0007669"/>
    <property type="project" value="UniProtKB-KW"/>
</dbReference>
<dbReference type="SUPFAM" id="SSF56281">
    <property type="entry name" value="Metallo-hydrolase/oxidoreductase"/>
    <property type="match status" value="1"/>
</dbReference>
<dbReference type="SMART" id="SM00849">
    <property type="entry name" value="Lactamase_B"/>
    <property type="match status" value="1"/>
</dbReference>
<dbReference type="Gene3D" id="3.40.50.10710">
    <property type="entry name" value="Metallo-hydrolase/oxidoreductase"/>
    <property type="match status" value="1"/>
</dbReference>
<dbReference type="Gene3D" id="3.10.20.580">
    <property type="match status" value="1"/>
</dbReference>
<dbReference type="RefSeq" id="WP_010919800.1">
    <property type="nucleotide sequence ID" value="NC_011916.1"/>
</dbReference>
<dbReference type="Proteomes" id="UP000001364">
    <property type="component" value="Chromosome"/>
</dbReference>
<dbReference type="EMBL" id="CP001340">
    <property type="protein sequence ID" value="ACL95477.1"/>
    <property type="molecule type" value="Genomic_DNA"/>
</dbReference>
<dbReference type="InterPro" id="IPR011108">
    <property type="entry name" value="RMMBL"/>
</dbReference>
<dbReference type="InterPro" id="IPR041636">
    <property type="entry name" value="RNase_J_C"/>
</dbReference>
<evidence type="ECO:0000256" key="4">
    <source>
        <dbReference type="ARBA" id="ARBA00022833"/>
    </source>
</evidence>
<dbReference type="OrthoDB" id="9770211at2"/>
<evidence type="ECO:0000259" key="7">
    <source>
        <dbReference type="SMART" id="SM00849"/>
    </source>
</evidence>
<dbReference type="GO" id="GO:0003723">
    <property type="term" value="F:RNA binding"/>
    <property type="evidence" value="ECO:0007669"/>
    <property type="project" value="UniProtKB-KW"/>
</dbReference>
<dbReference type="PATRIC" id="fig|565050.3.peg.1970"/>
<dbReference type="KEGG" id="ccs:CCNA_02012"/>
<evidence type="ECO:0000256" key="6">
    <source>
        <dbReference type="ARBA" id="ARBA00022884"/>
    </source>
</evidence>
<evidence type="ECO:0000256" key="2">
    <source>
        <dbReference type="ARBA" id="ARBA00022723"/>
    </source>
</evidence>
<dbReference type="PhylomeDB" id="A0A0H3C8R5"/>
<dbReference type="Pfam" id="PF17770">
    <property type="entry name" value="RNase_J_C"/>
    <property type="match status" value="1"/>
</dbReference>
<evidence type="ECO:0000256" key="5">
    <source>
        <dbReference type="ARBA" id="ARBA00022839"/>
    </source>
</evidence>
<dbReference type="HOGENOM" id="CLU_008727_3_3_5"/>
<evidence type="ECO:0000313" key="9">
    <source>
        <dbReference type="Proteomes" id="UP000001364"/>
    </source>
</evidence>
<keyword evidence="2" id="KW-0479">Metal-binding</keyword>
<dbReference type="InterPro" id="IPR001279">
    <property type="entry name" value="Metallo-B-lactamas"/>
</dbReference>
<sequence length="559" mass="60735">MKKSKNDEFVFLPLGGSNEIGMNFNLYGFGPAHDRKWIVVDLGVTFGDQTTPGVEIILPDPSYIEPYADDILGIVLTHAHEDHLGAVHWLWPRLKAPVFATPFTAFLLREKLRDADLLGEVEITEVPLGGSFKLGPFELELITLTHSIPEPNGLAIKTPLGTVLHTGDWKIDPDPQLGAPTDEAAIRRLGDEGVLAMVCDSTNVFQEGSAGSEADVRTALGDLIKSLNGKIAVACFASNVARMDTVIRAAQACGRKVSLAGRSMHRMAAAARSVGLLEGLEPFINDDQAKHLPENEVLYLCTGSQGEARAALSRIADGSHPHVKMGSGDHVIFSSRVIPGNEIPIRNLQNKLADRGVRLHTERDTPGIHVSGHPCRDELRQMYAWVRPHIAVPTHGERRHLIEHAALAKDLQVPHAVSPRNGDMVLLAPGQPGIIDEVPAGRLYVDGGVVTPENGEALRERRHAAFNGVLAVSIVLDGRNKIVSGPQIRGIGLTGDDEYTLDDALDDLCEEAESAYKKLDGDAREIDETIESAISRAVKKAAFRIWERKPVVETTVLRI</sequence>
<keyword evidence="9" id="KW-1185">Reference proteome</keyword>
<dbReference type="SMR" id="A0A0H3C8R5"/>
<dbReference type="EC" id="3.-.-.-" evidence="8"/>
<feature type="domain" description="Metallo-beta-lactamase" evidence="7">
    <location>
        <begin position="21"/>
        <end position="220"/>
    </location>
</feature>
<keyword evidence="1" id="KW-0540">Nuclease</keyword>
<keyword evidence="5" id="KW-0269">Exonuclease</keyword>
<dbReference type="Pfam" id="PF07521">
    <property type="entry name" value="RMMBL"/>
    <property type="match status" value="1"/>
</dbReference>
<dbReference type="InterPro" id="IPR042173">
    <property type="entry name" value="RNase_J_2"/>
</dbReference>
<keyword evidence="4" id="KW-0862">Zinc</keyword>
<dbReference type="Pfam" id="PF12706">
    <property type="entry name" value="Lactamase_B_2"/>
    <property type="match status" value="1"/>
</dbReference>
<dbReference type="RefSeq" id="YP_002517385.1">
    <property type="nucleotide sequence ID" value="NC_011916.1"/>
</dbReference>
<keyword evidence="6" id="KW-0694">RNA-binding</keyword>
<proteinExistence type="predicted"/>
<dbReference type="GeneID" id="7333340"/>
<reference evidence="8 9" key="1">
    <citation type="journal article" date="2010" name="J. Bacteriol.">
        <title>The genetic basis of laboratory adaptation in Caulobacter crescentus.</title>
        <authorList>
            <person name="Marks M.E."/>
            <person name="Castro-Rojas C.M."/>
            <person name="Teiling C."/>
            <person name="Du L."/>
            <person name="Kapatral V."/>
            <person name="Walunas T.L."/>
            <person name="Crosson S."/>
        </authorList>
    </citation>
    <scope>NUCLEOTIDE SEQUENCE [LARGE SCALE GENOMIC DNA]</scope>
    <source>
        <strain evidence="9">NA1000 / CB15N</strain>
    </source>
</reference>
<dbReference type="GO" id="GO:0046872">
    <property type="term" value="F:metal ion binding"/>
    <property type="evidence" value="ECO:0007669"/>
    <property type="project" value="UniProtKB-KW"/>
</dbReference>
<protein>
    <submittedName>
        <fullName evidence="8">Metal-dependent hydrolase</fullName>
        <ecNumber evidence="8">3.-.-.-</ecNumber>
    </submittedName>
</protein>
<dbReference type="InterPro" id="IPR055132">
    <property type="entry name" value="RNase_J_b_CASP"/>
</dbReference>
<dbReference type="PANTHER" id="PTHR43694:SF1">
    <property type="entry name" value="RIBONUCLEASE J"/>
    <property type="match status" value="1"/>
</dbReference>
<dbReference type="Gene3D" id="3.60.15.10">
    <property type="entry name" value="Ribonuclease Z/Hydroxyacylglutathione hydrolase-like"/>
    <property type="match status" value="1"/>
</dbReference>
<dbReference type="AlphaFoldDB" id="A0A0H3C8R5"/>
<name>A0A0H3C8R5_CAUVN</name>
<dbReference type="InterPro" id="IPR036866">
    <property type="entry name" value="RibonucZ/Hydroxyglut_hydro"/>
</dbReference>
<evidence type="ECO:0000256" key="1">
    <source>
        <dbReference type="ARBA" id="ARBA00022722"/>
    </source>
</evidence>
<dbReference type="PANTHER" id="PTHR43694">
    <property type="entry name" value="RIBONUCLEASE J"/>
    <property type="match status" value="1"/>
</dbReference>